<proteinExistence type="predicted"/>
<gene>
    <name evidence="8" type="primary">SV2B_2</name>
    <name evidence="8" type="ORF">Bhyg_06543</name>
</gene>
<evidence type="ECO:0000256" key="1">
    <source>
        <dbReference type="ARBA" id="ARBA00004141"/>
    </source>
</evidence>
<dbReference type="Pfam" id="PF07690">
    <property type="entry name" value="MFS_1"/>
    <property type="match status" value="1"/>
</dbReference>
<sequence>MSPDKGASKVTLENALESTSFGKFNYILIVLAGATLSAVFLETVSVNVILPVAQCDLQMSTENKGLLSAVGFMGIIVSSHLWGFLADTIGRKIIISSSLLIAFTLTIISSFTQSYWLLVLLRFLNGPSATTYAYLGEFNCLKHRSKVMMLGSFTYGFWCYYLSICASIIINQDWIIYIETLDLFFKPWRLFMIVCGIPSILCGIIMLFMPESPKFTFSNGNEQETINILRKIFVWNTGKPGEMFEVNSLIKDEEFEERSQKKMNLFHFMWTQTVPLFKHPHLKNTLTACFIQFCIFNSSNGFWTFFPEITNRIALWQNDESHVYSTVCQILNDTKIVLSETATDCITKLETSAFQNMFILNSIYCFGWLFLSLIINRAGKLIIITTLLFTSGTCGFSLIFVDRPMVSNYLYIVLLAVGLALTVLNASVVELFPTKLRAMALCLSLMSGRIGSVVGSNVIGTLLDSYCSYTFIMPTILLITSGCLAFTIPNISNKIHK</sequence>
<feature type="transmembrane region" description="Helical" evidence="6">
    <location>
        <begin position="93"/>
        <end position="109"/>
    </location>
</feature>
<evidence type="ECO:0000313" key="8">
    <source>
        <dbReference type="EMBL" id="KAJ6641603.1"/>
    </source>
</evidence>
<accession>A0A9Q0N113</accession>
<evidence type="ECO:0000256" key="4">
    <source>
        <dbReference type="ARBA" id="ARBA00022989"/>
    </source>
</evidence>
<name>A0A9Q0N113_9DIPT</name>
<dbReference type="Proteomes" id="UP001151699">
    <property type="component" value="Chromosome B"/>
</dbReference>
<dbReference type="PANTHER" id="PTHR23511:SF37">
    <property type="entry name" value="MAJOR FACILITATOR SUPERFAMILY (MFS) PROFILE DOMAIN-CONTAINING PROTEIN-RELATED"/>
    <property type="match status" value="1"/>
</dbReference>
<keyword evidence="9" id="KW-1185">Reference proteome</keyword>
<evidence type="ECO:0000256" key="6">
    <source>
        <dbReference type="SAM" id="Phobius"/>
    </source>
</evidence>
<comment type="caution">
    <text evidence="8">The sequence shown here is derived from an EMBL/GenBank/DDBJ whole genome shotgun (WGS) entry which is preliminary data.</text>
</comment>
<dbReference type="InterPro" id="IPR011701">
    <property type="entry name" value="MFS"/>
</dbReference>
<dbReference type="InterPro" id="IPR020846">
    <property type="entry name" value="MFS_dom"/>
</dbReference>
<dbReference type="PANTHER" id="PTHR23511">
    <property type="entry name" value="SYNAPTIC VESICLE GLYCOPROTEIN 2"/>
    <property type="match status" value="1"/>
</dbReference>
<dbReference type="Gene3D" id="1.20.1250.20">
    <property type="entry name" value="MFS general substrate transporter like domains"/>
    <property type="match status" value="1"/>
</dbReference>
<feature type="transmembrane region" description="Helical" evidence="6">
    <location>
        <begin position="381"/>
        <end position="401"/>
    </location>
</feature>
<dbReference type="GO" id="GO:0022857">
    <property type="term" value="F:transmembrane transporter activity"/>
    <property type="evidence" value="ECO:0007669"/>
    <property type="project" value="InterPro"/>
</dbReference>
<feature type="transmembrane region" description="Helical" evidence="6">
    <location>
        <begin position="26"/>
        <end position="53"/>
    </location>
</feature>
<dbReference type="PROSITE" id="PS50850">
    <property type="entry name" value="MFS"/>
    <property type="match status" value="1"/>
</dbReference>
<evidence type="ECO:0000256" key="3">
    <source>
        <dbReference type="ARBA" id="ARBA00022692"/>
    </source>
</evidence>
<feature type="transmembrane region" description="Helical" evidence="6">
    <location>
        <begin position="408"/>
        <end position="429"/>
    </location>
</feature>
<feature type="transmembrane region" description="Helical" evidence="6">
    <location>
        <begin position="190"/>
        <end position="209"/>
    </location>
</feature>
<dbReference type="InterPro" id="IPR036259">
    <property type="entry name" value="MFS_trans_sf"/>
</dbReference>
<dbReference type="GO" id="GO:0016020">
    <property type="term" value="C:membrane"/>
    <property type="evidence" value="ECO:0007669"/>
    <property type="project" value="UniProtKB-SubCell"/>
</dbReference>
<organism evidence="8 9">
    <name type="scientific">Pseudolycoriella hygida</name>
    <dbReference type="NCBI Taxonomy" id="35572"/>
    <lineage>
        <taxon>Eukaryota</taxon>
        <taxon>Metazoa</taxon>
        <taxon>Ecdysozoa</taxon>
        <taxon>Arthropoda</taxon>
        <taxon>Hexapoda</taxon>
        <taxon>Insecta</taxon>
        <taxon>Pterygota</taxon>
        <taxon>Neoptera</taxon>
        <taxon>Endopterygota</taxon>
        <taxon>Diptera</taxon>
        <taxon>Nematocera</taxon>
        <taxon>Sciaroidea</taxon>
        <taxon>Sciaridae</taxon>
        <taxon>Pseudolycoriella</taxon>
    </lineage>
</organism>
<keyword evidence="5 6" id="KW-0472">Membrane</keyword>
<reference evidence="8" key="1">
    <citation type="submission" date="2022-07" db="EMBL/GenBank/DDBJ databases">
        <authorList>
            <person name="Trinca V."/>
            <person name="Uliana J.V.C."/>
            <person name="Torres T.T."/>
            <person name="Ward R.J."/>
            <person name="Monesi N."/>
        </authorList>
    </citation>
    <scope>NUCLEOTIDE SEQUENCE</scope>
    <source>
        <strain evidence="8">HSMRA1968</strain>
        <tissue evidence="8">Whole embryos</tissue>
    </source>
</reference>
<evidence type="ECO:0000313" key="9">
    <source>
        <dbReference type="Proteomes" id="UP001151699"/>
    </source>
</evidence>
<evidence type="ECO:0000259" key="7">
    <source>
        <dbReference type="PROSITE" id="PS50850"/>
    </source>
</evidence>
<feature type="transmembrane region" description="Helical" evidence="6">
    <location>
        <begin position="147"/>
        <end position="170"/>
    </location>
</feature>
<feature type="domain" description="Major facilitator superfamily (MFS) profile" evidence="7">
    <location>
        <begin position="26"/>
        <end position="492"/>
    </location>
</feature>
<protein>
    <submittedName>
        <fullName evidence="8">Synaptic vesicle glycoprotein 2B</fullName>
    </submittedName>
</protein>
<dbReference type="SUPFAM" id="SSF103473">
    <property type="entry name" value="MFS general substrate transporter"/>
    <property type="match status" value="1"/>
</dbReference>
<feature type="transmembrane region" description="Helical" evidence="6">
    <location>
        <begin position="358"/>
        <end position="375"/>
    </location>
</feature>
<dbReference type="OrthoDB" id="10262656at2759"/>
<dbReference type="AlphaFoldDB" id="A0A9Q0N113"/>
<dbReference type="EMBL" id="WJQU01000002">
    <property type="protein sequence ID" value="KAJ6641603.1"/>
    <property type="molecule type" value="Genomic_DNA"/>
</dbReference>
<feature type="transmembrane region" description="Helical" evidence="6">
    <location>
        <begin position="471"/>
        <end position="491"/>
    </location>
</feature>
<comment type="subcellular location">
    <subcellularLocation>
        <location evidence="1">Membrane</location>
        <topology evidence="1">Multi-pass membrane protein</topology>
    </subcellularLocation>
</comment>
<keyword evidence="3 6" id="KW-0812">Transmembrane</keyword>
<keyword evidence="4 6" id="KW-1133">Transmembrane helix</keyword>
<evidence type="ECO:0000256" key="5">
    <source>
        <dbReference type="ARBA" id="ARBA00023136"/>
    </source>
</evidence>
<evidence type="ECO:0000256" key="2">
    <source>
        <dbReference type="ARBA" id="ARBA00022448"/>
    </source>
</evidence>
<feature type="transmembrane region" description="Helical" evidence="6">
    <location>
        <begin position="65"/>
        <end position="86"/>
    </location>
</feature>
<keyword evidence="2" id="KW-0813">Transport</keyword>